<protein>
    <submittedName>
        <fullName evidence="1">Uncharacterized protein</fullName>
    </submittedName>
</protein>
<comment type="caution">
    <text evidence="1">The sequence shown here is derived from an EMBL/GenBank/DDBJ whole genome shotgun (WGS) entry which is preliminary data.</text>
</comment>
<dbReference type="EMBL" id="MKGL01000264">
    <property type="protein sequence ID" value="RNF01667.1"/>
    <property type="molecule type" value="Genomic_DNA"/>
</dbReference>
<keyword evidence="2" id="KW-1185">Reference proteome</keyword>
<organism evidence="1 2">
    <name type="scientific">Trypanosoma rangeli</name>
    <dbReference type="NCBI Taxonomy" id="5698"/>
    <lineage>
        <taxon>Eukaryota</taxon>
        <taxon>Discoba</taxon>
        <taxon>Euglenozoa</taxon>
        <taxon>Kinetoplastea</taxon>
        <taxon>Metakinetoplastina</taxon>
        <taxon>Trypanosomatida</taxon>
        <taxon>Trypanosomatidae</taxon>
        <taxon>Trypanosoma</taxon>
        <taxon>Herpetosoma</taxon>
    </lineage>
</organism>
<evidence type="ECO:0000313" key="1">
    <source>
        <dbReference type="EMBL" id="RNF01667.1"/>
    </source>
</evidence>
<sequence length="102" mass="11274">MRCWSPWRRVAEAAATATIHRQQFLTGGISERRATAGGSHGVAKYCLPLRRPLHFFEKGIQLSAFAAKKVKDTMMGPCAAPELTRCFTRMPHATRPATVTTC</sequence>
<reference evidence="1 2" key="1">
    <citation type="journal article" date="2018" name="BMC Genomics">
        <title>Genomic comparison of Trypanosoma conorhini and Trypanosoma rangeli to Trypanosoma cruzi strains of high and low virulence.</title>
        <authorList>
            <person name="Bradwell K.R."/>
            <person name="Koparde V.N."/>
            <person name="Matveyev A.V."/>
            <person name="Serrano M.G."/>
            <person name="Alves J.M."/>
            <person name="Parikh H."/>
            <person name="Huang B."/>
            <person name="Lee V."/>
            <person name="Espinosa-Alvarez O."/>
            <person name="Ortiz P.A."/>
            <person name="Costa-Martins A.G."/>
            <person name="Teixeira M.M."/>
            <person name="Buck G.A."/>
        </authorList>
    </citation>
    <scope>NUCLEOTIDE SEQUENCE [LARGE SCALE GENOMIC DNA]</scope>
    <source>
        <strain evidence="1 2">AM80</strain>
    </source>
</reference>
<name>A0A3R7M953_TRYRA</name>
<evidence type="ECO:0000313" key="2">
    <source>
        <dbReference type="Proteomes" id="UP000283634"/>
    </source>
</evidence>
<dbReference type="AlphaFoldDB" id="A0A3R7M953"/>
<gene>
    <name evidence="1" type="ORF">TraAM80_06835</name>
</gene>
<dbReference type="VEuPathDB" id="TriTrypDB:TRSC58_01630"/>
<dbReference type="GeneID" id="40330768"/>
<dbReference type="Proteomes" id="UP000283634">
    <property type="component" value="Unassembled WGS sequence"/>
</dbReference>
<accession>A0A3R7M953</accession>
<dbReference type="RefSeq" id="XP_029236467.1">
    <property type="nucleotide sequence ID" value="XM_029383662.1"/>
</dbReference>
<proteinExistence type="predicted"/>